<organism evidence="2">
    <name type="scientific">Rhizophora mucronata</name>
    <name type="common">Asiatic mangrove</name>
    <dbReference type="NCBI Taxonomy" id="61149"/>
    <lineage>
        <taxon>Eukaryota</taxon>
        <taxon>Viridiplantae</taxon>
        <taxon>Streptophyta</taxon>
        <taxon>Embryophyta</taxon>
        <taxon>Tracheophyta</taxon>
        <taxon>Spermatophyta</taxon>
        <taxon>Magnoliopsida</taxon>
        <taxon>eudicotyledons</taxon>
        <taxon>Gunneridae</taxon>
        <taxon>Pentapetalae</taxon>
        <taxon>rosids</taxon>
        <taxon>fabids</taxon>
        <taxon>Malpighiales</taxon>
        <taxon>Rhizophoraceae</taxon>
        <taxon>Rhizophora</taxon>
    </lineage>
</organism>
<dbReference type="EMBL" id="GGEC01010508">
    <property type="protein sequence ID" value="MBW90991.1"/>
    <property type="molecule type" value="Transcribed_RNA"/>
</dbReference>
<protein>
    <recommendedName>
        <fullName evidence="1">DUF7887 domain-containing protein</fullName>
    </recommendedName>
</protein>
<dbReference type="InterPro" id="IPR057209">
    <property type="entry name" value="DUF7887"/>
</dbReference>
<dbReference type="Pfam" id="PF25397">
    <property type="entry name" value="DUF7887"/>
    <property type="match status" value="1"/>
</dbReference>
<dbReference type="PANTHER" id="PTHR38389:SF1">
    <property type="entry name" value="DNA-DIRECTED RNA POLYMERASE SUBUNIT BETA"/>
    <property type="match status" value="1"/>
</dbReference>
<accession>A0A2P2JBZ5</accession>
<sequence length="96" mass="10601">MGVIERSSLFSNLACHLHVKRNGQKGLTARAKKPGDLPENSKAQQLHIFTLRVPTPVFARSAVAMFGLGFVDAGYCSGIVETGRGLERSRRKWKTF</sequence>
<feature type="domain" description="DUF7887" evidence="1">
    <location>
        <begin position="54"/>
        <end position="76"/>
    </location>
</feature>
<reference evidence="2" key="1">
    <citation type="submission" date="2018-02" db="EMBL/GenBank/DDBJ databases">
        <title>Rhizophora mucronata_Transcriptome.</title>
        <authorList>
            <person name="Meera S.P."/>
            <person name="Sreeshan A."/>
            <person name="Augustine A."/>
        </authorList>
    </citation>
    <scope>NUCLEOTIDE SEQUENCE</scope>
    <source>
        <tissue evidence="2">Leaf</tissue>
    </source>
</reference>
<name>A0A2P2JBZ5_RHIMU</name>
<dbReference type="PANTHER" id="PTHR38389">
    <property type="entry name" value="DNA-DIRECTED RNA POLYMERASE SUBUNIT BETA"/>
    <property type="match status" value="1"/>
</dbReference>
<evidence type="ECO:0000259" key="1">
    <source>
        <dbReference type="Pfam" id="PF25397"/>
    </source>
</evidence>
<dbReference type="AlphaFoldDB" id="A0A2P2JBZ5"/>
<evidence type="ECO:0000313" key="2">
    <source>
        <dbReference type="EMBL" id="MBW90991.1"/>
    </source>
</evidence>
<proteinExistence type="predicted"/>